<evidence type="ECO:0000313" key="15">
    <source>
        <dbReference type="Proteomes" id="UP000441208"/>
    </source>
</evidence>
<dbReference type="EMBL" id="QXGE01002666">
    <property type="protein sequence ID" value="KAE9280106.1"/>
    <property type="molecule type" value="Genomic_DNA"/>
</dbReference>
<evidence type="ECO:0000313" key="11">
    <source>
        <dbReference type="Proteomes" id="UP000433483"/>
    </source>
</evidence>
<proteinExistence type="predicted"/>
<feature type="chain" id="PRO_5033522855" evidence="1">
    <location>
        <begin position="18"/>
        <end position="53"/>
    </location>
</feature>
<gene>
    <name evidence="9" type="ORF">PF001_g24389</name>
    <name evidence="7" type="ORF">PF002_g23151</name>
    <name evidence="8" type="ORF">PF004_g12791</name>
    <name evidence="6" type="ORF">PF005_g22135</name>
    <name evidence="5" type="ORF">PF006_g21142</name>
    <name evidence="3" type="ORF">PF007_g26618</name>
    <name evidence="2" type="ORF">PF009_g22914</name>
    <name evidence="4" type="ORF">PF010_g24682</name>
</gene>
<evidence type="ECO:0000313" key="8">
    <source>
        <dbReference type="EMBL" id="KAE9222432.1"/>
    </source>
</evidence>
<dbReference type="Proteomes" id="UP000429523">
    <property type="component" value="Unassembled WGS sequence"/>
</dbReference>
<dbReference type="Proteomes" id="UP000437068">
    <property type="component" value="Unassembled WGS sequence"/>
</dbReference>
<keyword evidence="11" id="KW-1185">Reference proteome</keyword>
<accession>A0A6A3Q9W9</accession>
<evidence type="ECO:0000313" key="6">
    <source>
        <dbReference type="EMBL" id="KAE9183341.1"/>
    </source>
</evidence>
<sequence>MLLLLLAAAGGGGGGCAWRVATSWRRRRAEGDIRGVLKFDVELLAFGPKAKEM</sequence>
<dbReference type="EMBL" id="QXGC01000746">
    <property type="protein sequence ID" value="KAE9222432.1"/>
    <property type="molecule type" value="Genomic_DNA"/>
</dbReference>
<evidence type="ECO:0000313" key="17">
    <source>
        <dbReference type="Proteomes" id="UP000488956"/>
    </source>
</evidence>
<dbReference type="EMBL" id="QXGB01001954">
    <property type="protein sequence ID" value="KAE9183341.1"/>
    <property type="molecule type" value="Genomic_DNA"/>
</dbReference>
<dbReference type="EMBL" id="QXFZ01003103">
    <property type="protein sequence ID" value="KAE9071283.1"/>
    <property type="molecule type" value="Genomic_DNA"/>
</dbReference>
<evidence type="ECO:0000313" key="2">
    <source>
        <dbReference type="EMBL" id="KAE8926908.1"/>
    </source>
</evidence>
<dbReference type="Proteomes" id="UP000440367">
    <property type="component" value="Unassembled WGS sequence"/>
</dbReference>
<dbReference type="Proteomes" id="UP000433483">
    <property type="component" value="Unassembled WGS sequence"/>
</dbReference>
<comment type="caution">
    <text evidence="3">The sequence shown here is derived from an EMBL/GenBank/DDBJ whole genome shotgun (WGS) entry which is preliminary data.</text>
</comment>
<evidence type="ECO:0000313" key="4">
    <source>
        <dbReference type="EMBL" id="KAE9074416.1"/>
    </source>
</evidence>
<dbReference type="Proteomes" id="UP000440732">
    <property type="component" value="Unassembled WGS sequence"/>
</dbReference>
<evidence type="ECO:0000313" key="3">
    <source>
        <dbReference type="EMBL" id="KAE9071283.1"/>
    </source>
</evidence>
<evidence type="ECO:0000313" key="14">
    <source>
        <dbReference type="Proteomes" id="UP000440732"/>
    </source>
</evidence>
<reference evidence="10 11" key="1">
    <citation type="submission" date="2018-08" db="EMBL/GenBank/DDBJ databases">
        <title>Genomic investigation of the strawberry pathogen Phytophthora fragariae indicates pathogenicity is determined by transcriptional variation in three key races.</title>
        <authorList>
            <person name="Adams T.M."/>
            <person name="Armitage A.D."/>
            <person name="Sobczyk M.K."/>
            <person name="Bates H.J."/>
            <person name="Dunwell J.M."/>
            <person name="Nellist C.F."/>
            <person name="Harrison R.J."/>
        </authorList>
    </citation>
    <scope>NUCLEOTIDE SEQUENCE [LARGE SCALE GENOMIC DNA]</scope>
    <source>
        <strain evidence="9 12">A4</strain>
        <strain evidence="7 13">BC-1</strain>
        <strain evidence="8 16">BC-23</strain>
        <strain evidence="6 11">NOV-27</strain>
        <strain evidence="5 14">NOV-5</strain>
        <strain evidence="3 15">NOV-71</strain>
        <strain evidence="2 10">NOV-9</strain>
        <strain evidence="4 17">ONT-3</strain>
    </source>
</reference>
<evidence type="ECO:0000313" key="7">
    <source>
        <dbReference type="EMBL" id="KAE9196052.1"/>
    </source>
</evidence>
<dbReference type="EMBL" id="QXGD01001954">
    <property type="protein sequence ID" value="KAE9196052.1"/>
    <property type="molecule type" value="Genomic_DNA"/>
</dbReference>
<dbReference type="Proteomes" id="UP000441208">
    <property type="component" value="Unassembled WGS sequence"/>
</dbReference>
<evidence type="ECO:0000313" key="5">
    <source>
        <dbReference type="EMBL" id="KAE9107330.1"/>
    </source>
</evidence>
<organism evidence="3 15">
    <name type="scientific">Phytophthora fragariae</name>
    <dbReference type="NCBI Taxonomy" id="53985"/>
    <lineage>
        <taxon>Eukaryota</taxon>
        <taxon>Sar</taxon>
        <taxon>Stramenopiles</taxon>
        <taxon>Oomycota</taxon>
        <taxon>Peronosporomycetes</taxon>
        <taxon>Peronosporales</taxon>
        <taxon>Peronosporaceae</taxon>
        <taxon>Phytophthora</taxon>
    </lineage>
</organism>
<name>A0A6A3Q9W9_9STRA</name>
<evidence type="ECO:0000313" key="10">
    <source>
        <dbReference type="Proteomes" id="UP000429523"/>
    </source>
</evidence>
<evidence type="ECO:0000313" key="13">
    <source>
        <dbReference type="Proteomes" id="UP000440367"/>
    </source>
</evidence>
<protein>
    <submittedName>
        <fullName evidence="3">Uncharacterized protein</fullName>
    </submittedName>
</protein>
<evidence type="ECO:0000313" key="16">
    <source>
        <dbReference type="Proteomes" id="UP000476176"/>
    </source>
</evidence>
<dbReference type="AlphaFoldDB" id="A0A6A3Q9W9"/>
<dbReference type="Proteomes" id="UP000488956">
    <property type="component" value="Unassembled WGS sequence"/>
</dbReference>
<keyword evidence="1" id="KW-0732">Signal</keyword>
<dbReference type="EMBL" id="QXFX01002703">
    <property type="protein sequence ID" value="KAE9074416.1"/>
    <property type="molecule type" value="Genomic_DNA"/>
</dbReference>
<evidence type="ECO:0000256" key="1">
    <source>
        <dbReference type="SAM" id="SignalP"/>
    </source>
</evidence>
<evidence type="ECO:0000313" key="12">
    <source>
        <dbReference type="Proteomes" id="UP000437068"/>
    </source>
</evidence>
<feature type="signal peptide" evidence="1">
    <location>
        <begin position="1"/>
        <end position="17"/>
    </location>
</feature>
<dbReference type="Proteomes" id="UP000476176">
    <property type="component" value="Unassembled WGS sequence"/>
</dbReference>
<evidence type="ECO:0000313" key="9">
    <source>
        <dbReference type="EMBL" id="KAE9280106.1"/>
    </source>
</evidence>
<dbReference type="EMBL" id="QXGF01001950">
    <property type="protein sequence ID" value="KAE8926908.1"/>
    <property type="molecule type" value="Genomic_DNA"/>
</dbReference>
<dbReference type="EMBL" id="QXGA01001920">
    <property type="protein sequence ID" value="KAE9107330.1"/>
    <property type="molecule type" value="Genomic_DNA"/>
</dbReference>